<organism evidence="8 9">
    <name type="scientific">Ferrimonas pelagia</name>
    <dbReference type="NCBI Taxonomy" id="1177826"/>
    <lineage>
        <taxon>Bacteria</taxon>
        <taxon>Pseudomonadati</taxon>
        <taxon>Pseudomonadota</taxon>
        <taxon>Gammaproteobacteria</taxon>
        <taxon>Alteromonadales</taxon>
        <taxon>Ferrimonadaceae</taxon>
        <taxon>Ferrimonas</taxon>
    </lineage>
</organism>
<name>A0ABP9EXF5_9GAMM</name>
<evidence type="ECO:0000256" key="4">
    <source>
        <dbReference type="ARBA" id="ARBA00023284"/>
    </source>
</evidence>
<evidence type="ECO:0000259" key="7">
    <source>
        <dbReference type="Pfam" id="PF01323"/>
    </source>
</evidence>
<gene>
    <name evidence="8" type="ORF">GCM10023333_23730</name>
</gene>
<dbReference type="CDD" id="cd03019">
    <property type="entry name" value="DsbA_DsbA"/>
    <property type="match status" value="1"/>
</dbReference>
<dbReference type="InterPro" id="IPR017937">
    <property type="entry name" value="Thioredoxin_CS"/>
</dbReference>
<evidence type="ECO:0000256" key="1">
    <source>
        <dbReference type="ARBA" id="ARBA00005791"/>
    </source>
</evidence>
<sequence>MVKSLVIALFCTVAAAGAVASEFIEGQHYHQYHDEMVAVAPSVTEFFSFTCGHCYRFEQVLPELRQGLGEQVGFRQVHVDFGRAFDPELSRTLLIADVLSIKEEIKQAVFEGIHETGSVSGIDDLHQLFLDRGISAGELAQLTQEHKVDETISQWKAYQEQTGLNWVPALVVNDKYLVDHTSVTDQQELMSLLNYLLNKDVL</sequence>
<evidence type="ECO:0000256" key="2">
    <source>
        <dbReference type="ARBA" id="ARBA00022729"/>
    </source>
</evidence>
<dbReference type="RefSeq" id="WP_345335611.1">
    <property type="nucleotide sequence ID" value="NZ_BAABJZ010000080.1"/>
</dbReference>
<dbReference type="PIRSF" id="PIRSF001488">
    <property type="entry name" value="Tdi_protein"/>
    <property type="match status" value="1"/>
</dbReference>
<comment type="subcellular location">
    <subcellularLocation>
        <location evidence="5">Periplasm</location>
    </subcellularLocation>
</comment>
<keyword evidence="4" id="KW-0676">Redox-active center</keyword>
<dbReference type="InterPro" id="IPR023205">
    <property type="entry name" value="DsbA/DsbL"/>
</dbReference>
<feature type="signal peptide" evidence="6">
    <location>
        <begin position="1"/>
        <end position="20"/>
    </location>
</feature>
<reference evidence="9" key="1">
    <citation type="journal article" date="2019" name="Int. J. Syst. Evol. Microbiol.">
        <title>The Global Catalogue of Microorganisms (GCM) 10K type strain sequencing project: providing services to taxonomists for standard genome sequencing and annotation.</title>
        <authorList>
            <consortium name="The Broad Institute Genomics Platform"/>
            <consortium name="The Broad Institute Genome Sequencing Center for Infectious Disease"/>
            <person name="Wu L."/>
            <person name="Ma J."/>
        </authorList>
    </citation>
    <scope>NUCLEOTIDE SEQUENCE [LARGE SCALE GENOMIC DNA]</scope>
    <source>
        <strain evidence="9">JCM 18401</strain>
    </source>
</reference>
<evidence type="ECO:0000256" key="6">
    <source>
        <dbReference type="SAM" id="SignalP"/>
    </source>
</evidence>
<dbReference type="InterPro" id="IPR036249">
    <property type="entry name" value="Thioredoxin-like_sf"/>
</dbReference>
<proteinExistence type="inferred from homology"/>
<dbReference type="PANTHER" id="PTHR35891:SF2">
    <property type="entry name" value="THIOL:DISULFIDE INTERCHANGE PROTEIN DSBA"/>
    <property type="match status" value="1"/>
</dbReference>
<keyword evidence="2 6" id="KW-0732">Signal</keyword>
<dbReference type="PANTHER" id="PTHR35891">
    <property type="entry name" value="THIOL:DISULFIDE INTERCHANGE PROTEIN DSBA"/>
    <property type="match status" value="1"/>
</dbReference>
<protein>
    <recommendedName>
        <fullName evidence="5">Thiol:disulfide interchange protein</fullName>
    </recommendedName>
</protein>
<feature type="chain" id="PRO_5045864877" description="Thiol:disulfide interchange protein" evidence="6">
    <location>
        <begin position="21"/>
        <end position="202"/>
    </location>
</feature>
<comment type="similarity">
    <text evidence="1">Belongs to the thioredoxin family. DsbA subfamily.</text>
</comment>
<keyword evidence="3 5" id="KW-1015">Disulfide bond</keyword>
<dbReference type="InterPro" id="IPR050824">
    <property type="entry name" value="Thiol_disulfide_DsbA"/>
</dbReference>
<dbReference type="Pfam" id="PF01323">
    <property type="entry name" value="DSBA"/>
    <property type="match status" value="1"/>
</dbReference>
<keyword evidence="9" id="KW-1185">Reference proteome</keyword>
<accession>A0ABP9EXF5</accession>
<dbReference type="EMBL" id="BAABJZ010000080">
    <property type="protein sequence ID" value="GAA4889692.1"/>
    <property type="molecule type" value="Genomic_DNA"/>
</dbReference>
<evidence type="ECO:0000313" key="9">
    <source>
        <dbReference type="Proteomes" id="UP001499988"/>
    </source>
</evidence>
<comment type="caution">
    <text evidence="8">The sequence shown here is derived from an EMBL/GenBank/DDBJ whole genome shotgun (WGS) entry which is preliminary data.</text>
</comment>
<dbReference type="SUPFAM" id="SSF52833">
    <property type="entry name" value="Thioredoxin-like"/>
    <property type="match status" value="1"/>
</dbReference>
<feature type="domain" description="DSBA-like thioredoxin" evidence="7">
    <location>
        <begin position="43"/>
        <end position="184"/>
    </location>
</feature>
<evidence type="ECO:0000313" key="8">
    <source>
        <dbReference type="EMBL" id="GAA4889692.1"/>
    </source>
</evidence>
<keyword evidence="5" id="KW-0574">Periplasm</keyword>
<dbReference type="Proteomes" id="UP001499988">
    <property type="component" value="Unassembled WGS sequence"/>
</dbReference>
<dbReference type="PROSITE" id="PS00194">
    <property type="entry name" value="THIOREDOXIN_1"/>
    <property type="match status" value="1"/>
</dbReference>
<evidence type="ECO:0000256" key="3">
    <source>
        <dbReference type="ARBA" id="ARBA00023157"/>
    </source>
</evidence>
<evidence type="ECO:0000256" key="5">
    <source>
        <dbReference type="PIRNR" id="PIRNR001488"/>
    </source>
</evidence>
<dbReference type="Gene3D" id="3.40.30.10">
    <property type="entry name" value="Glutaredoxin"/>
    <property type="match status" value="1"/>
</dbReference>
<dbReference type="InterPro" id="IPR001853">
    <property type="entry name" value="DSBA-like_thioredoxin_dom"/>
</dbReference>